<name>A0A7S2XNN0_9STRA</name>
<gene>
    <name evidence="1" type="ORF">ASEP1449_LOCUS10999</name>
</gene>
<dbReference type="AlphaFoldDB" id="A0A7S2XNN0"/>
<accession>A0A7S2XNN0</accession>
<proteinExistence type="predicted"/>
<sequence>MELATITAFSDTGFSDPEYTDSLPSSLAEAGITEESWKTFISGANEAVKFEWSLGTICCFLCNSHNKRVAMKLEEFCANAHSFSLPGGVQVSSKMVTEKQMVSVGYGQGATLETFHKLIFTKK</sequence>
<reference evidence="1" key="1">
    <citation type="submission" date="2021-01" db="EMBL/GenBank/DDBJ databases">
        <authorList>
            <person name="Corre E."/>
            <person name="Pelletier E."/>
            <person name="Niang G."/>
            <person name="Scheremetjew M."/>
            <person name="Finn R."/>
            <person name="Kale V."/>
            <person name="Holt S."/>
            <person name="Cochrane G."/>
            <person name="Meng A."/>
            <person name="Brown T."/>
            <person name="Cohen L."/>
        </authorList>
    </citation>
    <scope>NUCLEOTIDE SEQUENCE</scope>
    <source>
        <strain evidence="1">CCMP2084</strain>
    </source>
</reference>
<evidence type="ECO:0000313" key="1">
    <source>
        <dbReference type="EMBL" id="CAD9819167.1"/>
    </source>
</evidence>
<protein>
    <submittedName>
        <fullName evidence="1">Uncharacterized protein</fullName>
    </submittedName>
</protein>
<dbReference type="EMBL" id="HBHQ01016460">
    <property type="protein sequence ID" value="CAD9819167.1"/>
    <property type="molecule type" value="Transcribed_RNA"/>
</dbReference>
<organism evidence="1">
    <name type="scientific">Attheya septentrionalis</name>
    <dbReference type="NCBI Taxonomy" id="420275"/>
    <lineage>
        <taxon>Eukaryota</taxon>
        <taxon>Sar</taxon>
        <taxon>Stramenopiles</taxon>
        <taxon>Ochrophyta</taxon>
        <taxon>Bacillariophyta</taxon>
        <taxon>Coscinodiscophyceae</taxon>
        <taxon>Chaetocerotophycidae</taxon>
        <taxon>Chaetocerotales</taxon>
        <taxon>Attheyaceae</taxon>
        <taxon>Attheya</taxon>
    </lineage>
</organism>